<keyword evidence="1" id="KW-0812">Transmembrane</keyword>
<keyword evidence="3" id="KW-1185">Reference proteome</keyword>
<feature type="transmembrane region" description="Helical" evidence="1">
    <location>
        <begin position="12"/>
        <end position="32"/>
    </location>
</feature>
<dbReference type="EMBL" id="JARK01001628">
    <property type="protein sequence ID" value="EYB85725.1"/>
    <property type="molecule type" value="Genomic_DNA"/>
</dbReference>
<keyword evidence="1" id="KW-0472">Membrane</keyword>
<name>A0A016S4Y4_9BILA</name>
<evidence type="ECO:0000256" key="1">
    <source>
        <dbReference type="SAM" id="Phobius"/>
    </source>
</evidence>
<dbReference type="Proteomes" id="UP000024635">
    <property type="component" value="Unassembled WGS sequence"/>
</dbReference>
<evidence type="ECO:0000313" key="2">
    <source>
        <dbReference type="EMBL" id="EYB85725.1"/>
    </source>
</evidence>
<sequence length="80" mass="9145">MRQQIRIRGRKGPFVAVVVPVFTPAEGILLIIGEVQLEWYGNQNGIGDSIQKPPKTFVFDTRLWRSHWVKSRNAALPPFD</sequence>
<reference evidence="3" key="1">
    <citation type="journal article" date="2015" name="Nat. Genet.">
        <title>The genome and transcriptome of the zoonotic hookworm Ancylostoma ceylanicum identify infection-specific gene families.</title>
        <authorList>
            <person name="Schwarz E.M."/>
            <person name="Hu Y."/>
            <person name="Antoshechkin I."/>
            <person name="Miller M.M."/>
            <person name="Sternberg P.W."/>
            <person name="Aroian R.V."/>
        </authorList>
    </citation>
    <scope>NUCLEOTIDE SEQUENCE</scope>
    <source>
        <strain evidence="3">HY135</strain>
    </source>
</reference>
<protein>
    <submittedName>
        <fullName evidence="2">Uncharacterized protein</fullName>
    </submittedName>
</protein>
<evidence type="ECO:0000313" key="3">
    <source>
        <dbReference type="Proteomes" id="UP000024635"/>
    </source>
</evidence>
<comment type="caution">
    <text evidence="2">The sequence shown here is derived from an EMBL/GenBank/DDBJ whole genome shotgun (WGS) entry which is preliminary data.</text>
</comment>
<keyword evidence="1" id="KW-1133">Transmembrane helix</keyword>
<gene>
    <name evidence="2" type="primary">Acey_s0292.g1583</name>
    <name evidence="2" type="ORF">Y032_0292g1583</name>
</gene>
<organism evidence="2 3">
    <name type="scientific">Ancylostoma ceylanicum</name>
    <dbReference type="NCBI Taxonomy" id="53326"/>
    <lineage>
        <taxon>Eukaryota</taxon>
        <taxon>Metazoa</taxon>
        <taxon>Ecdysozoa</taxon>
        <taxon>Nematoda</taxon>
        <taxon>Chromadorea</taxon>
        <taxon>Rhabditida</taxon>
        <taxon>Rhabditina</taxon>
        <taxon>Rhabditomorpha</taxon>
        <taxon>Strongyloidea</taxon>
        <taxon>Ancylostomatidae</taxon>
        <taxon>Ancylostomatinae</taxon>
        <taxon>Ancylostoma</taxon>
    </lineage>
</organism>
<dbReference type="AlphaFoldDB" id="A0A016S4Y4"/>
<accession>A0A016S4Y4</accession>
<proteinExistence type="predicted"/>